<accession>A0A9N7YTL8</accession>
<evidence type="ECO:0000256" key="1">
    <source>
        <dbReference type="SAM" id="MobiDB-lite"/>
    </source>
</evidence>
<name>A0A9N7YTL8_PLEPL</name>
<feature type="region of interest" description="Disordered" evidence="1">
    <location>
        <begin position="112"/>
        <end position="137"/>
    </location>
</feature>
<gene>
    <name evidence="2" type="ORF">PLEPLA_LOCUS25063</name>
</gene>
<reference evidence="2" key="1">
    <citation type="submission" date="2020-03" db="EMBL/GenBank/DDBJ databases">
        <authorList>
            <person name="Weist P."/>
        </authorList>
    </citation>
    <scope>NUCLEOTIDE SEQUENCE</scope>
</reference>
<comment type="caution">
    <text evidence="2">The sequence shown here is derived from an EMBL/GenBank/DDBJ whole genome shotgun (WGS) entry which is preliminary data.</text>
</comment>
<keyword evidence="3" id="KW-1185">Reference proteome</keyword>
<sequence>MVDLQPPQISTSTSSSSCCCSSSSSCGVSSVQVEGVSSGQRAFISRDSDPLSTRVRHDSLLTTPDTDLTNQQRLVSPLATDRPIKQGHRINDFIPASNMMKMKKMLMMLIDADADDDDDDGDEEDNNDGDVDEDEDK</sequence>
<evidence type="ECO:0000313" key="2">
    <source>
        <dbReference type="EMBL" id="CAB1437030.1"/>
    </source>
</evidence>
<dbReference type="AlphaFoldDB" id="A0A9N7YTL8"/>
<dbReference type="EMBL" id="CADEAL010001973">
    <property type="protein sequence ID" value="CAB1437030.1"/>
    <property type="molecule type" value="Genomic_DNA"/>
</dbReference>
<evidence type="ECO:0000313" key="3">
    <source>
        <dbReference type="Proteomes" id="UP001153269"/>
    </source>
</evidence>
<dbReference type="Proteomes" id="UP001153269">
    <property type="component" value="Unassembled WGS sequence"/>
</dbReference>
<organism evidence="2 3">
    <name type="scientific">Pleuronectes platessa</name>
    <name type="common">European plaice</name>
    <dbReference type="NCBI Taxonomy" id="8262"/>
    <lineage>
        <taxon>Eukaryota</taxon>
        <taxon>Metazoa</taxon>
        <taxon>Chordata</taxon>
        <taxon>Craniata</taxon>
        <taxon>Vertebrata</taxon>
        <taxon>Euteleostomi</taxon>
        <taxon>Actinopterygii</taxon>
        <taxon>Neopterygii</taxon>
        <taxon>Teleostei</taxon>
        <taxon>Neoteleostei</taxon>
        <taxon>Acanthomorphata</taxon>
        <taxon>Carangaria</taxon>
        <taxon>Pleuronectiformes</taxon>
        <taxon>Pleuronectoidei</taxon>
        <taxon>Pleuronectidae</taxon>
        <taxon>Pleuronectes</taxon>
    </lineage>
</organism>
<protein>
    <submittedName>
        <fullName evidence="2">Uncharacterized protein</fullName>
    </submittedName>
</protein>
<proteinExistence type="predicted"/>